<dbReference type="PANTHER" id="PTHR10907:SF47">
    <property type="entry name" value="REGUCALCIN"/>
    <property type="match status" value="1"/>
</dbReference>
<dbReference type="GeneID" id="31363316"/>
<dbReference type="STRING" id="670386.D3BH33"/>
<dbReference type="EMBL" id="ADBJ01000035">
    <property type="protein sequence ID" value="EFA79417.1"/>
    <property type="molecule type" value="Genomic_DNA"/>
</dbReference>
<feature type="binding site" evidence="3">
    <location>
        <position position="323"/>
    </location>
    <ligand>
        <name>substrate</name>
    </ligand>
</feature>
<dbReference type="InterPro" id="IPR011042">
    <property type="entry name" value="6-blade_b-propeller_TolB-like"/>
</dbReference>
<name>D3BH33_HETP5</name>
<comment type="similarity">
    <text evidence="1">Belongs to the SMP-30/CGR1 family.</text>
</comment>
<keyword evidence="7" id="KW-1185">Reference proteome</keyword>
<comment type="cofactor">
    <cofactor evidence="3">
        <name>Zn(2+)</name>
        <dbReference type="ChEBI" id="CHEBI:29105"/>
    </cofactor>
    <text evidence="3">Binds 1 divalent metal cation per subunit.</text>
</comment>
<dbReference type="RefSeq" id="XP_020431538.1">
    <property type="nucleotide sequence ID" value="XM_020578669.1"/>
</dbReference>
<protein>
    <submittedName>
        <fullName evidence="6">Senescence marker protein-30 family protein</fullName>
    </submittedName>
</protein>
<dbReference type="Proteomes" id="UP000001396">
    <property type="component" value="Unassembled WGS sequence"/>
</dbReference>
<feature type="transmembrane region" description="Helical" evidence="4">
    <location>
        <begin position="33"/>
        <end position="55"/>
    </location>
</feature>
<accession>D3BH33</accession>
<dbReference type="SUPFAM" id="SSF63829">
    <property type="entry name" value="Calcium-dependent phosphotriesterase"/>
    <property type="match status" value="1"/>
</dbReference>
<evidence type="ECO:0000256" key="3">
    <source>
        <dbReference type="PIRSR" id="PIRSR605511-2"/>
    </source>
</evidence>
<feature type="active site" description="Proton donor/acceptor" evidence="2">
    <location>
        <position position="423"/>
    </location>
</feature>
<dbReference type="Gene3D" id="2.120.10.30">
    <property type="entry name" value="TolB, C-terminal domain"/>
    <property type="match status" value="1"/>
</dbReference>
<keyword evidence="4" id="KW-1133">Transmembrane helix</keyword>
<reference evidence="6 7" key="1">
    <citation type="journal article" date="2011" name="Genome Res.">
        <title>Phylogeny-wide analysis of social amoeba genomes highlights ancient origins for complex intercellular communication.</title>
        <authorList>
            <person name="Heidel A.J."/>
            <person name="Lawal H.M."/>
            <person name="Felder M."/>
            <person name="Schilde C."/>
            <person name="Helps N.R."/>
            <person name="Tunggal B."/>
            <person name="Rivero F."/>
            <person name="John U."/>
            <person name="Schleicher M."/>
            <person name="Eichinger L."/>
            <person name="Platzer M."/>
            <person name="Noegel A.A."/>
            <person name="Schaap P."/>
            <person name="Gloeckner G."/>
        </authorList>
    </citation>
    <scope>NUCLEOTIDE SEQUENCE [LARGE SCALE GENOMIC DNA]</scope>
    <source>
        <strain evidence="7">ATCC 26659 / Pp 5 / PN500</strain>
    </source>
</reference>
<keyword evidence="3" id="KW-0862">Zinc</keyword>
<evidence type="ECO:0000259" key="5">
    <source>
        <dbReference type="Pfam" id="PF08450"/>
    </source>
</evidence>
<dbReference type="InterPro" id="IPR013658">
    <property type="entry name" value="SGL"/>
</dbReference>
<evidence type="ECO:0000256" key="4">
    <source>
        <dbReference type="SAM" id="Phobius"/>
    </source>
</evidence>
<feature type="transmembrane region" description="Helical" evidence="4">
    <location>
        <begin position="6"/>
        <end position="26"/>
    </location>
</feature>
<evidence type="ECO:0000313" key="6">
    <source>
        <dbReference type="EMBL" id="EFA79417.1"/>
    </source>
</evidence>
<feature type="binding site" evidence="3">
    <location>
        <position position="235"/>
    </location>
    <ligand>
        <name>a divalent metal cation</name>
        <dbReference type="ChEBI" id="CHEBI:60240"/>
    </ligand>
</feature>
<comment type="caution">
    <text evidence="6">The sequence shown here is derived from an EMBL/GenBank/DDBJ whole genome shotgun (WGS) entry which is preliminary data.</text>
</comment>
<evidence type="ECO:0000313" key="7">
    <source>
        <dbReference type="Proteomes" id="UP000001396"/>
    </source>
</evidence>
<dbReference type="GO" id="GO:0019853">
    <property type="term" value="P:L-ascorbic acid biosynthetic process"/>
    <property type="evidence" value="ECO:0007669"/>
    <property type="project" value="TreeGrafter"/>
</dbReference>
<organism evidence="6 7">
    <name type="scientific">Heterostelium pallidum (strain ATCC 26659 / Pp 5 / PN500)</name>
    <name type="common">Cellular slime mold</name>
    <name type="synonym">Polysphondylium pallidum</name>
    <dbReference type="NCBI Taxonomy" id="670386"/>
    <lineage>
        <taxon>Eukaryota</taxon>
        <taxon>Amoebozoa</taxon>
        <taxon>Evosea</taxon>
        <taxon>Eumycetozoa</taxon>
        <taxon>Dictyostelia</taxon>
        <taxon>Acytosteliales</taxon>
        <taxon>Acytosteliaceae</taxon>
        <taxon>Heterostelium</taxon>
    </lineage>
</organism>
<feature type="binding site" evidence="3">
    <location>
        <position position="321"/>
    </location>
    <ligand>
        <name>substrate</name>
    </ligand>
</feature>
<feature type="binding site" evidence="3">
    <location>
        <position position="370"/>
    </location>
    <ligand>
        <name>a divalent metal cation</name>
        <dbReference type="ChEBI" id="CHEBI:60240"/>
    </ligand>
</feature>
<dbReference type="PANTHER" id="PTHR10907">
    <property type="entry name" value="REGUCALCIN"/>
    <property type="match status" value="1"/>
</dbReference>
<feature type="binding site" evidence="3">
    <location>
        <position position="423"/>
    </location>
    <ligand>
        <name>a divalent metal cation</name>
        <dbReference type="ChEBI" id="CHEBI:60240"/>
    </ligand>
</feature>
<dbReference type="Pfam" id="PF08450">
    <property type="entry name" value="SGL"/>
    <property type="match status" value="1"/>
</dbReference>
<sequence length="514" mass="57749">MPVASRSYAGFLSSLCLFPLVVMLVSSRHSAGFFSFLFSLSLISMPFHSFISITTPSSSRYVCLPFLSPGTTRKGFLVPIQKFLILLVATCFKKIFNTLLINIARETRIGFLLIVGALFLSTDHNFEVVYPIILYNDISESSNMSAFKKKIILSPDSKLIFFSIPFLPIKTAKNYTCRCLMWNQTLSPNSFCSLKYSRYILELHFYVVKLSVLVLTETIHLKPELYIDTKSQLGEGSIWDNERQLLYWIDIDGKQLYVYDPKTYITASYSLPNKPGTIVPRCKGEPGEVVIALERIGVVIYNYLTGKYKVIANPEQSSTNRYNDGKCDPLGRFWVGSLSYKNGYPPEAKLYRVNVDHSYETMLEQVRISNGIVWTPDGSLMYYIDTPKLAVFRFNSTDGGKSYDMAHPTIVLRFDANSEGSPDGMTMDADGRLWIAHYDGSRVTCWDPKKPGSKSLYQIDLPVPAVTSCAFGGEDLSTLYITTANNGRYGGGGLFKINLKSYGIKGVPSYQYKG</sequence>
<keyword evidence="4" id="KW-0472">Membrane</keyword>
<dbReference type="InParanoid" id="D3BH33"/>
<dbReference type="PRINTS" id="PR01790">
    <property type="entry name" value="SMP30FAMILY"/>
</dbReference>
<dbReference type="InterPro" id="IPR005511">
    <property type="entry name" value="SMP-30"/>
</dbReference>
<dbReference type="GO" id="GO:0004341">
    <property type="term" value="F:gluconolactonase activity"/>
    <property type="evidence" value="ECO:0007669"/>
    <property type="project" value="TreeGrafter"/>
</dbReference>
<keyword evidence="3" id="KW-0479">Metal-binding</keyword>
<dbReference type="FunCoup" id="D3BH33">
    <property type="interactions" value="4"/>
</dbReference>
<proteinExistence type="inferred from homology"/>
<dbReference type="AlphaFoldDB" id="D3BH33"/>
<keyword evidence="4" id="KW-0812">Transmembrane</keyword>
<evidence type="ECO:0000256" key="1">
    <source>
        <dbReference type="ARBA" id="ARBA00008853"/>
    </source>
</evidence>
<dbReference type="GO" id="GO:0005509">
    <property type="term" value="F:calcium ion binding"/>
    <property type="evidence" value="ECO:0007669"/>
    <property type="project" value="TreeGrafter"/>
</dbReference>
<evidence type="ECO:0000256" key="2">
    <source>
        <dbReference type="PIRSR" id="PIRSR605511-1"/>
    </source>
</evidence>
<gene>
    <name evidence="6" type="primary">rgn</name>
    <name evidence="6" type="ORF">PPL_07835</name>
</gene>
<feature type="domain" description="SMP-30/Gluconolactonase/LRE-like region" evidence="5">
    <location>
        <begin position="233"/>
        <end position="485"/>
    </location>
</feature>
<feature type="transmembrane region" description="Helical" evidence="4">
    <location>
        <begin position="75"/>
        <end position="96"/>
    </location>
</feature>